<dbReference type="EMBL" id="WMIE01000013">
    <property type="protein sequence ID" value="MTH79333.1"/>
    <property type="molecule type" value="Genomic_DNA"/>
</dbReference>
<name>A0A6L6JAV4_9RHOB</name>
<dbReference type="OrthoDB" id="7831317at2"/>
<evidence type="ECO:0000256" key="1">
    <source>
        <dbReference type="SAM" id="MobiDB-lite"/>
    </source>
</evidence>
<evidence type="ECO:0000313" key="3">
    <source>
        <dbReference type="EMBL" id="MTH79333.1"/>
    </source>
</evidence>
<dbReference type="AlphaFoldDB" id="A0A6L6JAV4"/>
<evidence type="ECO:0000313" key="4">
    <source>
        <dbReference type="Proteomes" id="UP000478183"/>
    </source>
</evidence>
<dbReference type="Proteomes" id="UP000478183">
    <property type="component" value="Unassembled WGS sequence"/>
</dbReference>
<proteinExistence type="predicted"/>
<accession>A0A6L6JAV4</accession>
<feature type="region of interest" description="Disordered" evidence="1">
    <location>
        <begin position="227"/>
        <end position="250"/>
    </location>
</feature>
<reference evidence="3 4" key="1">
    <citation type="submission" date="2019-11" db="EMBL/GenBank/DDBJ databases">
        <authorList>
            <person name="Dong K."/>
        </authorList>
    </citation>
    <scope>NUCLEOTIDE SEQUENCE [LARGE SCALE GENOMIC DNA]</scope>
    <source>
        <strain evidence="3 4">NBRC 111993</strain>
    </source>
</reference>
<evidence type="ECO:0000259" key="2">
    <source>
        <dbReference type="Pfam" id="PF07179"/>
    </source>
</evidence>
<keyword evidence="4" id="KW-1185">Reference proteome</keyword>
<gene>
    <name evidence="3" type="ORF">GL286_16550</name>
</gene>
<dbReference type="InterPro" id="IPR009839">
    <property type="entry name" value="SseB_N"/>
</dbReference>
<comment type="caution">
    <text evidence="3">The sequence shown here is derived from an EMBL/GenBank/DDBJ whole genome shotgun (WGS) entry which is preliminary data.</text>
</comment>
<dbReference type="RefSeq" id="WP_155096688.1">
    <property type="nucleotide sequence ID" value="NZ_WMIE01000013.1"/>
</dbReference>
<organism evidence="3 4">
    <name type="scientific">Paracoccus aestuariivivens</name>
    <dbReference type="NCBI Taxonomy" id="1820333"/>
    <lineage>
        <taxon>Bacteria</taxon>
        <taxon>Pseudomonadati</taxon>
        <taxon>Pseudomonadota</taxon>
        <taxon>Alphaproteobacteria</taxon>
        <taxon>Rhodobacterales</taxon>
        <taxon>Paracoccaceae</taxon>
        <taxon>Paracoccus</taxon>
    </lineage>
</organism>
<dbReference type="Pfam" id="PF07179">
    <property type="entry name" value="SseB"/>
    <property type="match status" value="1"/>
</dbReference>
<protein>
    <recommendedName>
        <fullName evidence="2">SseB protein N-terminal domain-containing protein</fullName>
    </recommendedName>
</protein>
<sequence length="250" mass="26573">MTPLDLLCPIPFHEAMPAQRARILSRLADTELFAALVEEPAHDRAELKIHALPDGPVALACDAEDRLADFIGGPVAYVALPGRILASALAAEGQGLLVNPGQPSEMLLSADMLAWLTEALQAEPAIAPDEAPVSIQPPRPEVVEALAEPLSIRLGDMVGLVESAALVATVWANGRSNHSLILKNVEETRRPALAKAFAELLAFLPEVDGGTDIAFSDQTHPSVALILEPPAPEAPEQPPRRDPNAPPRLR</sequence>
<feature type="domain" description="SseB protein N-terminal" evidence="2">
    <location>
        <begin position="16"/>
        <end position="115"/>
    </location>
</feature>